<dbReference type="CDD" id="cd13686">
    <property type="entry name" value="GluR_Plant"/>
    <property type="match status" value="1"/>
</dbReference>
<evidence type="ECO:0000256" key="7">
    <source>
        <dbReference type="ARBA" id="ARBA00023065"/>
    </source>
</evidence>
<keyword evidence="12 13" id="KW-0407">Ion channel</keyword>
<dbReference type="InterPro" id="IPR001828">
    <property type="entry name" value="ANF_lig-bd_rcpt"/>
</dbReference>
<name>A0A2N9IPD6_FAGSY</name>
<dbReference type="Pfam" id="PF00060">
    <property type="entry name" value="Lig_chan"/>
    <property type="match status" value="1"/>
</dbReference>
<keyword evidence="11 13" id="KW-1071">Ligand-gated ion channel</keyword>
<dbReference type="InterPro" id="IPR044440">
    <property type="entry name" value="GABAb_receptor_plant_PBP1"/>
</dbReference>
<evidence type="ECO:0000256" key="6">
    <source>
        <dbReference type="ARBA" id="ARBA00022989"/>
    </source>
</evidence>
<dbReference type="InterPro" id="IPR001638">
    <property type="entry name" value="Solute-binding_3/MltF_N"/>
</dbReference>
<evidence type="ECO:0000256" key="16">
    <source>
        <dbReference type="SAM" id="SignalP"/>
    </source>
</evidence>
<dbReference type="FunFam" id="3.40.50.2300:FF:000081">
    <property type="entry name" value="Glutamate receptor"/>
    <property type="match status" value="1"/>
</dbReference>
<sequence length="814" mass="91244">MANQKHLLSFLAVVLLSLWLWGEPLMAKEIIPVGVVLDLNSTVGRVAESYMSIALSDFYAVNDNYRTKLSLFTKNSGDDVIAAASAALDLMKNEEVQAIIGPQRSKEARFVIELGRKAQVPIISFSATSPSLSPSQNPFFIRTTQDDSAQVKAIVDIVKAFGWREIVPIYEDTEYGNSLIPYLMDALEEIDTRVPYRSVIPPSSNNAEIMEELNKLKENHTRIFIVHMTASLGSKLFVLANNAKMMSEGYAWILTEGLSSLLDPMGSKVMDSMQGVLGIRPYIPPSKQLEDFKRKWKRNITTSSKRISFNLFGLWAYDTVWALAIAVEKAGIVHSSFLKQNASNNKVDLAALGISEMGTGLRNTILTTKFQGLSGNFHFQRGFSKDPNDTRKEAYSTSKDKLKQPIWPGYTTEQPTKLRIGVPVTKAFQEFLKVEWHPDIDKPIISGFSNDLFLAVKDVLPFPLPHEFIPFMNKDKQSNGTYDELLYQIKIQKYDAVVGDTTIVANRSLYVDFTLPYSESGVSMVVLVKDDESKNFWIFLKPLSLNLWLTTGAAFIFTGLVLWVLEHRVNTDFRGPPKQQLGLIFWFSFSTLAFAHNFDESMLRPYGTPEEYHEALSNGSHNGGVAAIFDEIPYIKLFLAKYCSRYTMVGPTYKTDGFGFAFRQGSPLVPYISRAILNVTQDKDKIGAIEHNFGGLFLIAGIASMVSFFVYVFKFFYSHWPALSNNNTANSFWSKLVEMAKHFDQKELSSQSSVHDVVSPDVLEPSPGIDDMQDHSRNSIEGTDDVVIAVIHDGNRSLSSRHDDTSMQDVPNSS</sequence>
<dbReference type="PRINTS" id="PR00248">
    <property type="entry name" value="GPCRMGR"/>
</dbReference>
<evidence type="ECO:0000256" key="14">
    <source>
        <dbReference type="SAM" id="MobiDB-lite"/>
    </source>
</evidence>
<accession>A0A2N9IPD6</accession>
<dbReference type="SUPFAM" id="SSF53822">
    <property type="entry name" value="Periplasmic binding protein-like I"/>
    <property type="match status" value="1"/>
</dbReference>
<keyword evidence="5 16" id="KW-0732">Signal</keyword>
<keyword evidence="6 15" id="KW-1133">Transmembrane helix</keyword>
<dbReference type="PIRSF" id="PIRSF037090">
    <property type="entry name" value="Iontro_Glu-like_rcpt_pln"/>
    <property type="match status" value="1"/>
</dbReference>
<keyword evidence="4 15" id="KW-0812">Transmembrane</keyword>
<evidence type="ECO:0000256" key="2">
    <source>
        <dbReference type="ARBA" id="ARBA00008685"/>
    </source>
</evidence>
<dbReference type="Gene3D" id="1.10.287.70">
    <property type="match status" value="1"/>
</dbReference>
<evidence type="ECO:0000256" key="12">
    <source>
        <dbReference type="ARBA" id="ARBA00023303"/>
    </source>
</evidence>
<dbReference type="InterPro" id="IPR028082">
    <property type="entry name" value="Peripla_BP_I"/>
</dbReference>
<dbReference type="InterPro" id="IPR000337">
    <property type="entry name" value="GPCR_3"/>
</dbReference>
<dbReference type="AlphaFoldDB" id="A0A2N9IPD6"/>
<feature type="signal peptide" evidence="16">
    <location>
        <begin position="1"/>
        <end position="27"/>
    </location>
</feature>
<dbReference type="EMBL" id="OIVN01006140">
    <property type="protein sequence ID" value="SPD26020.1"/>
    <property type="molecule type" value="Genomic_DNA"/>
</dbReference>
<dbReference type="GO" id="GO:0004930">
    <property type="term" value="F:G protein-coupled receptor activity"/>
    <property type="evidence" value="ECO:0007669"/>
    <property type="project" value="InterPro"/>
</dbReference>
<evidence type="ECO:0000256" key="4">
    <source>
        <dbReference type="ARBA" id="ARBA00022692"/>
    </source>
</evidence>
<evidence type="ECO:0000256" key="13">
    <source>
        <dbReference type="PIRNR" id="PIRNR037090"/>
    </source>
</evidence>
<evidence type="ECO:0000256" key="5">
    <source>
        <dbReference type="ARBA" id="ARBA00022729"/>
    </source>
</evidence>
<dbReference type="InterPro" id="IPR015683">
    <property type="entry name" value="Ionotropic_Glu_rcpt"/>
</dbReference>
<gene>
    <name evidence="18" type="ORF">FSB_LOCUS53902</name>
</gene>
<dbReference type="GO" id="GO:0016020">
    <property type="term" value="C:membrane"/>
    <property type="evidence" value="ECO:0007669"/>
    <property type="project" value="UniProtKB-SubCell"/>
</dbReference>
<dbReference type="InterPro" id="IPR001320">
    <property type="entry name" value="Iontro_rcpt_C"/>
</dbReference>
<dbReference type="Pfam" id="PF01094">
    <property type="entry name" value="ANF_receptor"/>
    <property type="match status" value="1"/>
</dbReference>
<dbReference type="Gene3D" id="3.40.50.2300">
    <property type="match status" value="2"/>
</dbReference>
<dbReference type="SUPFAM" id="SSF53850">
    <property type="entry name" value="Periplasmic binding protein-like II"/>
    <property type="match status" value="1"/>
</dbReference>
<feature type="chain" id="PRO_5014996763" description="Glutamate receptor" evidence="16">
    <location>
        <begin position="28"/>
        <end position="814"/>
    </location>
</feature>
<dbReference type="Pfam" id="PF00497">
    <property type="entry name" value="SBP_bac_3"/>
    <property type="match status" value="1"/>
</dbReference>
<dbReference type="InterPro" id="IPR017103">
    <property type="entry name" value="Iontropic_Glu_rcpt_pln"/>
</dbReference>
<feature type="transmembrane region" description="Helical" evidence="15">
    <location>
        <begin position="545"/>
        <end position="565"/>
    </location>
</feature>
<evidence type="ECO:0000259" key="17">
    <source>
        <dbReference type="SMART" id="SM00079"/>
    </source>
</evidence>
<keyword evidence="9 13" id="KW-0675">Receptor</keyword>
<comment type="similarity">
    <text evidence="2 13">Belongs to the glutamate-gated ion channel (TC 1.A.10.1) family.</text>
</comment>
<keyword evidence="8 13" id="KW-0472">Membrane</keyword>
<evidence type="ECO:0000256" key="10">
    <source>
        <dbReference type="ARBA" id="ARBA00023180"/>
    </source>
</evidence>
<proteinExistence type="inferred from homology"/>
<feature type="region of interest" description="Disordered" evidence="14">
    <location>
        <begin position="794"/>
        <end position="814"/>
    </location>
</feature>
<evidence type="ECO:0000256" key="9">
    <source>
        <dbReference type="ARBA" id="ARBA00023170"/>
    </source>
</evidence>
<dbReference type="GO" id="GO:0015276">
    <property type="term" value="F:ligand-gated monoatomic ion channel activity"/>
    <property type="evidence" value="ECO:0007669"/>
    <property type="project" value="InterPro"/>
</dbReference>
<reference evidence="18" key="1">
    <citation type="submission" date="2018-02" db="EMBL/GenBank/DDBJ databases">
        <authorList>
            <person name="Cohen D.B."/>
            <person name="Kent A.D."/>
        </authorList>
    </citation>
    <scope>NUCLEOTIDE SEQUENCE</scope>
</reference>
<keyword evidence="10" id="KW-0325">Glycoprotein</keyword>
<dbReference type="CDD" id="cd19990">
    <property type="entry name" value="PBP1_GABAb_receptor_plant"/>
    <property type="match status" value="1"/>
</dbReference>
<dbReference type="PANTHER" id="PTHR34836">
    <property type="entry name" value="OS06G0188250 PROTEIN"/>
    <property type="match status" value="1"/>
</dbReference>
<dbReference type="FunFam" id="3.40.190.10:FF:000217">
    <property type="entry name" value="Glutamate receptor"/>
    <property type="match status" value="1"/>
</dbReference>
<comment type="function">
    <text evidence="13">Glutamate-gated receptor that probably acts as non-selective cation channel.</text>
</comment>
<feature type="transmembrane region" description="Helical" evidence="15">
    <location>
        <begin position="693"/>
        <end position="713"/>
    </location>
</feature>
<keyword evidence="3 13" id="KW-0813">Transport</keyword>
<comment type="subcellular location">
    <subcellularLocation>
        <location evidence="1">Membrane</location>
        <topology evidence="1">Multi-pass membrane protein</topology>
    </subcellularLocation>
</comment>
<dbReference type="PANTHER" id="PTHR34836:SF7">
    <property type="entry name" value="RECEPTOR LIGAND BINDING REGION DOMAIN-CONTAINING PROTEIN"/>
    <property type="match status" value="1"/>
</dbReference>
<keyword evidence="7 13" id="KW-0406">Ion transport</keyword>
<evidence type="ECO:0000256" key="15">
    <source>
        <dbReference type="SAM" id="Phobius"/>
    </source>
</evidence>
<protein>
    <recommendedName>
        <fullName evidence="13">Glutamate receptor</fullName>
    </recommendedName>
</protein>
<evidence type="ECO:0000256" key="8">
    <source>
        <dbReference type="ARBA" id="ARBA00023136"/>
    </source>
</evidence>
<evidence type="ECO:0000256" key="1">
    <source>
        <dbReference type="ARBA" id="ARBA00004141"/>
    </source>
</evidence>
<evidence type="ECO:0000256" key="11">
    <source>
        <dbReference type="ARBA" id="ARBA00023286"/>
    </source>
</evidence>
<feature type="domain" description="Ionotropic glutamate receptor C-terminal" evidence="17">
    <location>
        <begin position="417"/>
        <end position="695"/>
    </location>
</feature>
<dbReference type="SMART" id="SM00079">
    <property type="entry name" value="PBPe"/>
    <property type="match status" value="1"/>
</dbReference>
<organism evidence="18">
    <name type="scientific">Fagus sylvatica</name>
    <name type="common">Beechnut</name>
    <dbReference type="NCBI Taxonomy" id="28930"/>
    <lineage>
        <taxon>Eukaryota</taxon>
        <taxon>Viridiplantae</taxon>
        <taxon>Streptophyta</taxon>
        <taxon>Embryophyta</taxon>
        <taxon>Tracheophyta</taxon>
        <taxon>Spermatophyta</taxon>
        <taxon>Magnoliopsida</taxon>
        <taxon>eudicotyledons</taxon>
        <taxon>Gunneridae</taxon>
        <taxon>Pentapetalae</taxon>
        <taxon>rosids</taxon>
        <taxon>fabids</taxon>
        <taxon>Fagales</taxon>
        <taxon>Fagaceae</taxon>
        <taxon>Fagus</taxon>
    </lineage>
</organism>
<evidence type="ECO:0000313" key="18">
    <source>
        <dbReference type="EMBL" id="SPD26020.1"/>
    </source>
</evidence>
<dbReference type="FunFam" id="3.40.190.10:FF:000291">
    <property type="entry name" value="Glutamate receptor"/>
    <property type="match status" value="1"/>
</dbReference>
<dbReference type="Gene3D" id="3.40.190.10">
    <property type="entry name" value="Periplasmic binding protein-like II"/>
    <property type="match status" value="1"/>
</dbReference>
<evidence type="ECO:0000256" key="3">
    <source>
        <dbReference type="ARBA" id="ARBA00022448"/>
    </source>
</evidence>